<dbReference type="Gene3D" id="3.40.50.720">
    <property type="entry name" value="NAD(P)-binding Rossmann-like Domain"/>
    <property type="match status" value="1"/>
</dbReference>
<comment type="caution">
    <text evidence="2">The sequence shown here is derived from an EMBL/GenBank/DDBJ whole genome shotgun (WGS) entry which is preliminary data.</text>
</comment>
<gene>
    <name evidence="2" type="ORF">GCM10017783_00860</name>
</gene>
<dbReference type="RefSeq" id="WP_189641690.1">
    <property type="nucleotide sequence ID" value="NZ_BNAL01000001.1"/>
</dbReference>
<sequence length="249" mass="25791">MSSKPGRPLSRPELRRYSRPLLVPEWQAAGAQERITAARVLLVGAGGLGCAVAAALAGAGVGELRISDHDTVDVSNLHRQLLFRSPDVGRHKAEVAAAQVQAINPFVRPQVVPALSADNAAQLLDGVSLVVDATDNLATRYALAEAAHAAGVPCVWGAASGTSGMVTVFAGARRLHDLFPPQSAQADSCDEAGVLGPVPALVGQMMALEALKLLGGVGQPLVGRLWTFDGLSGRVRLIALPERADVPAE</sequence>
<dbReference type="EMBL" id="BNAL01000001">
    <property type="protein sequence ID" value="GHF92848.1"/>
    <property type="molecule type" value="Genomic_DNA"/>
</dbReference>
<dbReference type="SUPFAM" id="SSF69572">
    <property type="entry name" value="Activating enzymes of the ubiquitin-like proteins"/>
    <property type="match status" value="1"/>
</dbReference>
<dbReference type="InterPro" id="IPR035985">
    <property type="entry name" value="Ubiquitin-activating_enz"/>
</dbReference>
<evidence type="ECO:0000313" key="3">
    <source>
        <dbReference type="Proteomes" id="UP000632154"/>
    </source>
</evidence>
<dbReference type="PANTHER" id="PTHR10953:SF102">
    <property type="entry name" value="ADENYLYLTRANSFERASE AND SULFURTRANSFERASE MOCS3"/>
    <property type="match status" value="1"/>
</dbReference>
<proteinExistence type="predicted"/>
<organism evidence="2 3">
    <name type="scientific">Deinococcus piscis</name>
    <dbReference type="NCBI Taxonomy" id="394230"/>
    <lineage>
        <taxon>Bacteria</taxon>
        <taxon>Thermotogati</taxon>
        <taxon>Deinococcota</taxon>
        <taxon>Deinococci</taxon>
        <taxon>Deinococcales</taxon>
        <taxon>Deinococcaceae</taxon>
        <taxon>Deinococcus</taxon>
    </lineage>
</organism>
<dbReference type="PANTHER" id="PTHR10953">
    <property type="entry name" value="UBIQUITIN-ACTIVATING ENZYME E1"/>
    <property type="match status" value="1"/>
</dbReference>
<reference evidence="3" key="1">
    <citation type="journal article" date="2019" name="Int. J. Syst. Evol. Microbiol.">
        <title>The Global Catalogue of Microorganisms (GCM) 10K type strain sequencing project: providing services to taxonomists for standard genome sequencing and annotation.</title>
        <authorList>
            <consortium name="The Broad Institute Genomics Platform"/>
            <consortium name="The Broad Institute Genome Sequencing Center for Infectious Disease"/>
            <person name="Wu L."/>
            <person name="Ma J."/>
        </authorList>
    </citation>
    <scope>NUCLEOTIDE SEQUENCE [LARGE SCALE GENOMIC DNA]</scope>
    <source>
        <strain evidence="3">CGMCC 1.18439</strain>
    </source>
</reference>
<keyword evidence="3" id="KW-1185">Reference proteome</keyword>
<dbReference type="Pfam" id="PF00899">
    <property type="entry name" value="ThiF"/>
    <property type="match status" value="1"/>
</dbReference>
<dbReference type="CDD" id="cd00757">
    <property type="entry name" value="ThiF_MoeB_HesA_family"/>
    <property type="match status" value="1"/>
</dbReference>
<dbReference type="InterPro" id="IPR045886">
    <property type="entry name" value="ThiF/MoeB/HesA"/>
</dbReference>
<evidence type="ECO:0000313" key="2">
    <source>
        <dbReference type="EMBL" id="GHF92848.1"/>
    </source>
</evidence>
<name>A0ABQ3JZJ8_9DEIO</name>
<accession>A0ABQ3JZJ8</accession>
<protein>
    <submittedName>
        <fullName evidence="2">Molybdopterin biosynthesis protein MoeB</fullName>
    </submittedName>
</protein>
<evidence type="ECO:0000259" key="1">
    <source>
        <dbReference type="Pfam" id="PF00899"/>
    </source>
</evidence>
<feature type="domain" description="THIF-type NAD/FAD binding fold" evidence="1">
    <location>
        <begin position="17"/>
        <end position="242"/>
    </location>
</feature>
<dbReference type="Proteomes" id="UP000632154">
    <property type="component" value="Unassembled WGS sequence"/>
</dbReference>
<dbReference type="InterPro" id="IPR000594">
    <property type="entry name" value="ThiF_NAD_FAD-bd"/>
</dbReference>